<dbReference type="Pfam" id="PF09684">
    <property type="entry name" value="Tail_P2_I"/>
    <property type="match status" value="1"/>
</dbReference>
<accession>A0A158E9P1</accession>
<name>A0A158E9P1_9BURK</name>
<organism evidence="1 2">
    <name type="scientific">Caballeronia fortuita</name>
    <dbReference type="NCBI Taxonomy" id="1777138"/>
    <lineage>
        <taxon>Bacteria</taxon>
        <taxon>Pseudomonadati</taxon>
        <taxon>Pseudomonadota</taxon>
        <taxon>Betaproteobacteria</taxon>
        <taxon>Burkholderiales</taxon>
        <taxon>Burkholderiaceae</taxon>
        <taxon>Caballeronia</taxon>
    </lineage>
</organism>
<gene>
    <name evidence="1" type="ORF">AWB77_06708</name>
</gene>
<comment type="caution">
    <text evidence="1">The sequence shown here is derived from an EMBL/GenBank/DDBJ whole genome shotgun (WGS) entry which is preliminary data.</text>
</comment>
<sequence length="191" mass="20707">MADITLLPPNATAQEVALEGAMARISDVPVPLRTLNNENTLALNLLPWLAWARAVNEWDSKWSESTKRAVIAASIPLHRLKGTIYSIKLALSSAGYPDAQIIEGTSRNTYNGAIQHDGTTTYGQPSTTSWAYYRVILGHPISNAQAAQVQRILRNTAPARCVLASLEFSKVAATYDGTLTYNGAFNYGIVS</sequence>
<protein>
    <submittedName>
        <fullName evidence="1">Phage tail protein I</fullName>
    </submittedName>
</protein>
<dbReference type="NCBIfam" id="TIGR01634">
    <property type="entry name" value="tail_P2_I"/>
    <property type="match status" value="1"/>
</dbReference>
<dbReference type="OrthoDB" id="90759at2"/>
<proteinExistence type="predicted"/>
<dbReference type="STRING" id="1777138.AWB77_06708"/>
<dbReference type="Proteomes" id="UP000054903">
    <property type="component" value="Unassembled WGS sequence"/>
</dbReference>
<evidence type="ECO:0000313" key="2">
    <source>
        <dbReference type="Proteomes" id="UP000054903"/>
    </source>
</evidence>
<dbReference type="EMBL" id="FCNX02000029">
    <property type="protein sequence ID" value="SAL03106.1"/>
    <property type="molecule type" value="Genomic_DNA"/>
</dbReference>
<dbReference type="RefSeq" id="WP_061138667.1">
    <property type="nucleotide sequence ID" value="NZ_FCNX02000029.1"/>
</dbReference>
<keyword evidence="2" id="KW-1185">Reference proteome</keyword>
<dbReference type="AlphaFoldDB" id="A0A158E9P1"/>
<dbReference type="InterPro" id="IPR006521">
    <property type="entry name" value="Tail_protein_I"/>
</dbReference>
<reference evidence="1" key="1">
    <citation type="submission" date="2016-01" db="EMBL/GenBank/DDBJ databases">
        <authorList>
            <person name="Peeters C."/>
        </authorList>
    </citation>
    <scope>NUCLEOTIDE SEQUENCE</scope>
    <source>
        <strain evidence="1">LMG 29320</strain>
    </source>
</reference>
<evidence type="ECO:0000313" key="1">
    <source>
        <dbReference type="EMBL" id="SAL03106.1"/>
    </source>
</evidence>